<proteinExistence type="inferred from homology"/>
<reference evidence="6 7" key="1">
    <citation type="submission" date="2022-11" db="EMBL/GenBank/DDBJ databases">
        <title>Minimal conservation of predation-associated metabolite biosynthetic gene clusters underscores biosynthetic potential of Myxococcota including descriptions for ten novel species: Archangium lansinium sp. nov., Myxococcus landrumus sp. nov., Nannocystis bai.</title>
        <authorList>
            <person name="Ahearne A."/>
            <person name="Stevens C."/>
            <person name="Dowd S."/>
        </authorList>
    </citation>
    <scope>NUCLEOTIDE SEQUENCE [LARGE SCALE GENOMIC DNA]</scope>
    <source>
        <strain evidence="6 7">NCELM</strain>
    </source>
</reference>
<evidence type="ECO:0000313" key="7">
    <source>
        <dbReference type="Proteomes" id="UP001217838"/>
    </source>
</evidence>
<dbReference type="PANTHER" id="PTHR23416">
    <property type="entry name" value="SIALIC ACID SYNTHASE-RELATED"/>
    <property type="match status" value="1"/>
</dbReference>
<dbReference type="SUPFAM" id="SSF51161">
    <property type="entry name" value="Trimeric LpxA-like enzymes"/>
    <property type="match status" value="1"/>
</dbReference>
<dbReference type="EMBL" id="JAQNDN010000003">
    <property type="protein sequence ID" value="MDC0668130.1"/>
    <property type="molecule type" value="Genomic_DNA"/>
</dbReference>
<dbReference type="InterPro" id="IPR051159">
    <property type="entry name" value="Hexapeptide_acetyltransf"/>
</dbReference>
<gene>
    <name evidence="6" type="ORF">POL58_10295</name>
</gene>
<protein>
    <submittedName>
        <fullName evidence="6">Sugar O-acetyltransferase</fullName>
    </submittedName>
</protein>
<evidence type="ECO:0000256" key="2">
    <source>
        <dbReference type="ARBA" id="ARBA00022679"/>
    </source>
</evidence>
<dbReference type="Pfam" id="PF12464">
    <property type="entry name" value="Mac"/>
    <property type="match status" value="1"/>
</dbReference>
<accession>A0ABT5B200</accession>
<dbReference type="InterPro" id="IPR001451">
    <property type="entry name" value="Hexapep"/>
</dbReference>
<evidence type="ECO:0000259" key="5">
    <source>
        <dbReference type="SMART" id="SM01266"/>
    </source>
</evidence>
<comment type="similarity">
    <text evidence="1">Belongs to the transferase hexapeptide repeat family.</text>
</comment>
<dbReference type="InterPro" id="IPR018357">
    <property type="entry name" value="Hexapep_transf_CS"/>
</dbReference>
<dbReference type="Pfam" id="PF00132">
    <property type="entry name" value="Hexapep"/>
    <property type="match status" value="1"/>
</dbReference>
<evidence type="ECO:0000256" key="3">
    <source>
        <dbReference type="ARBA" id="ARBA00022737"/>
    </source>
</evidence>
<evidence type="ECO:0000256" key="4">
    <source>
        <dbReference type="ARBA" id="ARBA00023315"/>
    </source>
</evidence>
<sequence length="191" mass="20320">MASEREKMLSGELYLAADTELVALRRAARRLTHTFNATREDEPEARVAILRELLGACGPNIEIEPPFRCDYGANISVGDGFYMNFDGVILDCAAVEIGAHVLCGPGVHIYAATHPLLANERMTGLESARPVRIGDRVWLGGRVIVCPGVTIGADTTIAAGSVVTRDIPAGVLAGGNPCRVIRRLDELSPAG</sequence>
<organism evidence="6 7">
    <name type="scientific">Nannocystis radixulma</name>
    <dbReference type="NCBI Taxonomy" id="2995305"/>
    <lineage>
        <taxon>Bacteria</taxon>
        <taxon>Pseudomonadati</taxon>
        <taxon>Myxococcota</taxon>
        <taxon>Polyangia</taxon>
        <taxon>Nannocystales</taxon>
        <taxon>Nannocystaceae</taxon>
        <taxon>Nannocystis</taxon>
    </lineage>
</organism>
<keyword evidence="4" id="KW-0012">Acyltransferase</keyword>
<dbReference type="Proteomes" id="UP001217838">
    <property type="component" value="Unassembled WGS sequence"/>
</dbReference>
<keyword evidence="3" id="KW-0677">Repeat</keyword>
<comment type="caution">
    <text evidence="6">The sequence shown here is derived from an EMBL/GenBank/DDBJ whole genome shotgun (WGS) entry which is preliminary data.</text>
</comment>
<dbReference type="PROSITE" id="PS00101">
    <property type="entry name" value="HEXAPEP_TRANSFERASES"/>
    <property type="match status" value="1"/>
</dbReference>
<evidence type="ECO:0000313" key="6">
    <source>
        <dbReference type="EMBL" id="MDC0668130.1"/>
    </source>
</evidence>
<feature type="domain" description="Maltose/galactoside acetyltransferase" evidence="5">
    <location>
        <begin position="5"/>
        <end position="59"/>
    </location>
</feature>
<dbReference type="PANTHER" id="PTHR23416:SF23">
    <property type="entry name" value="ACETYLTRANSFERASE C18B11.09C-RELATED"/>
    <property type="match status" value="1"/>
</dbReference>
<dbReference type="RefSeq" id="WP_271996958.1">
    <property type="nucleotide sequence ID" value="NZ_JAQNDN010000003.1"/>
</dbReference>
<dbReference type="InterPro" id="IPR011004">
    <property type="entry name" value="Trimer_LpxA-like_sf"/>
</dbReference>
<dbReference type="Gene3D" id="2.160.10.10">
    <property type="entry name" value="Hexapeptide repeat proteins"/>
    <property type="match status" value="1"/>
</dbReference>
<keyword evidence="2" id="KW-0808">Transferase</keyword>
<dbReference type="SMART" id="SM01266">
    <property type="entry name" value="Mac"/>
    <property type="match status" value="1"/>
</dbReference>
<dbReference type="InterPro" id="IPR024688">
    <property type="entry name" value="Mac_dom"/>
</dbReference>
<dbReference type="CDD" id="cd03357">
    <property type="entry name" value="LbH_MAT_GAT"/>
    <property type="match status" value="1"/>
</dbReference>
<evidence type="ECO:0000256" key="1">
    <source>
        <dbReference type="ARBA" id="ARBA00007274"/>
    </source>
</evidence>
<name>A0ABT5B200_9BACT</name>
<keyword evidence="7" id="KW-1185">Reference proteome</keyword>